<dbReference type="GO" id="GO:0005886">
    <property type="term" value="C:plasma membrane"/>
    <property type="evidence" value="ECO:0007669"/>
    <property type="project" value="UniProtKB-SubCell"/>
</dbReference>
<feature type="transmembrane region" description="Helical" evidence="9">
    <location>
        <begin position="106"/>
        <end position="128"/>
    </location>
</feature>
<comment type="subcellular location">
    <subcellularLocation>
        <location evidence="1 9">Cell membrane</location>
        <topology evidence="1 9">Multi-pass membrane protein</topology>
    </subcellularLocation>
</comment>
<organism evidence="10 11">
    <name type="scientific">Streptococcus alactolyticus</name>
    <dbReference type="NCBI Taxonomy" id="29389"/>
    <lineage>
        <taxon>Bacteria</taxon>
        <taxon>Bacillati</taxon>
        <taxon>Bacillota</taxon>
        <taxon>Bacilli</taxon>
        <taxon>Lactobacillales</taxon>
        <taxon>Streptococcaceae</taxon>
        <taxon>Streptococcus</taxon>
    </lineage>
</organism>
<evidence type="ECO:0000256" key="8">
    <source>
        <dbReference type="ARBA" id="ARBA00023136"/>
    </source>
</evidence>
<dbReference type="Pfam" id="PF02361">
    <property type="entry name" value="CbiQ"/>
    <property type="match status" value="1"/>
</dbReference>
<evidence type="ECO:0000256" key="3">
    <source>
        <dbReference type="ARBA" id="ARBA00014042"/>
    </source>
</evidence>
<feature type="transmembrane region" description="Helical" evidence="9">
    <location>
        <begin position="28"/>
        <end position="57"/>
    </location>
</feature>
<dbReference type="InterPro" id="IPR024919">
    <property type="entry name" value="EcfT"/>
</dbReference>
<comment type="caution">
    <text evidence="10">The sequence shown here is derived from an EMBL/GenBank/DDBJ whole genome shotgun (WGS) entry which is preliminary data.</text>
</comment>
<sequence>MDKLILGRYVPGNSLIHRLDPRSKLLAMIAYVIIVFWANNVVTNAIMIGFTLVIILLSQLKLSFFLKGIQPMIGIILFTTLFQMFFTHGGETYFQLGFLKITSYGLSQAILIFIRFVLIICFSTLLTLTTTPLSLADAVESLLKPFARLKVPAYEIGLMLSLSLRFVPTLMDDTTRIMNAQRARGVDFGEGNLLQKVKSIIPILIPLFASSFKRADALALAMEARGYQGGEGRSKYRILQWQSRDTMALMVLFALGIALFFLKES</sequence>
<evidence type="ECO:0000313" key="10">
    <source>
        <dbReference type="EMBL" id="MST53957.1"/>
    </source>
</evidence>
<feature type="transmembrane region" description="Helical" evidence="9">
    <location>
        <begin position="246"/>
        <end position="262"/>
    </location>
</feature>
<dbReference type="GO" id="GO:0022857">
    <property type="term" value="F:transmembrane transporter activity"/>
    <property type="evidence" value="ECO:0007669"/>
    <property type="project" value="UniProtKB-UniRule"/>
</dbReference>
<accession>A0A6N7X3J4</accession>
<proteinExistence type="inferred from homology"/>
<evidence type="ECO:0000313" key="11">
    <source>
        <dbReference type="Proteomes" id="UP000471052"/>
    </source>
</evidence>
<evidence type="ECO:0000256" key="9">
    <source>
        <dbReference type="HAMAP-Rule" id="MF_01461"/>
    </source>
</evidence>
<dbReference type="InterPro" id="IPR003339">
    <property type="entry name" value="ABC/ECF_trnsptr_transmembrane"/>
</dbReference>
<keyword evidence="7 9" id="KW-1133">Transmembrane helix</keyword>
<gene>
    <name evidence="9" type="primary">ecfT</name>
    <name evidence="10" type="ORF">FYJ82_06090</name>
</gene>
<keyword evidence="6 9" id="KW-0812">Transmembrane</keyword>
<keyword evidence="8 9" id="KW-0472">Membrane</keyword>
<name>A0A6N7X3J4_STRAY</name>
<feature type="transmembrane region" description="Helical" evidence="9">
    <location>
        <begin position="64"/>
        <end position="86"/>
    </location>
</feature>
<comment type="subunit">
    <text evidence="9">Forms a stable energy-coupling factor (ECF) transporter complex composed of 2 membrane-embedded substrate-binding proteins (S component), 2 ATP-binding proteins (A component) and 2 transmembrane proteins (T component).</text>
</comment>
<evidence type="ECO:0000256" key="1">
    <source>
        <dbReference type="ARBA" id="ARBA00004651"/>
    </source>
</evidence>
<protein>
    <recommendedName>
        <fullName evidence="3 9">Energy-coupling factor transporter transmembrane protein EcfT</fullName>
        <shortName evidence="9">ECF transporter T component EcfT</shortName>
    </recommendedName>
</protein>
<dbReference type="PANTHER" id="PTHR33514">
    <property type="entry name" value="PROTEIN ABCI12, CHLOROPLASTIC"/>
    <property type="match status" value="1"/>
</dbReference>
<dbReference type="EMBL" id="VUNP01000023">
    <property type="protein sequence ID" value="MST53957.1"/>
    <property type="molecule type" value="Genomic_DNA"/>
</dbReference>
<dbReference type="PANTHER" id="PTHR33514:SF13">
    <property type="entry name" value="PROTEIN ABCI12, CHLOROPLASTIC"/>
    <property type="match status" value="1"/>
</dbReference>
<reference evidence="10 11" key="1">
    <citation type="submission" date="2019-08" db="EMBL/GenBank/DDBJ databases">
        <title>In-depth cultivation of the pig gut microbiome towards novel bacterial diversity and tailored functional studies.</title>
        <authorList>
            <person name="Wylensek D."/>
            <person name="Hitch T.C.A."/>
            <person name="Clavel T."/>
        </authorList>
    </citation>
    <scope>NUCLEOTIDE SEQUENCE [LARGE SCALE GENOMIC DNA]</scope>
    <source>
        <strain evidence="10 11">BL-178-WT-3A</strain>
    </source>
</reference>
<dbReference type="HAMAP" id="MF_01461">
    <property type="entry name" value="EcfT"/>
    <property type="match status" value="1"/>
</dbReference>
<evidence type="ECO:0000256" key="4">
    <source>
        <dbReference type="ARBA" id="ARBA00022448"/>
    </source>
</evidence>
<comment type="similarity">
    <text evidence="2 9">Belongs to the energy-coupling factor EcfT family.</text>
</comment>
<dbReference type="Proteomes" id="UP000471052">
    <property type="component" value="Unassembled WGS sequence"/>
</dbReference>
<keyword evidence="4 9" id="KW-0813">Transport</keyword>
<dbReference type="RefSeq" id="WP_154455084.1">
    <property type="nucleotide sequence ID" value="NZ_JAQYDV010000053.1"/>
</dbReference>
<dbReference type="CDD" id="cd16914">
    <property type="entry name" value="EcfT"/>
    <property type="match status" value="1"/>
</dbReference>
<keyword evidence="5 9" id="KW-1003">Cell membrane</keyword>
<dbReference type="OrthoDB" id="8075495at2"/>
<evidence type="ECO:0000256" key="5">
    <source>
        <dbReference type="ARBA" id="ARBA00022475"/>
    </source>
</evidence>
<evidence type="ECO:0000256" key="2">
    <source>
        <dbReference type="ARBA" id="ARBA00005660"/>
    </source>
</evidence>
<evidence type="ECO:0000256" key="6">
    <source>
        <dbReference type="ARBA" id="ARBA00022692"/>
    </source>
</evidence>
<comment type="function">
    <text evidence="9">Transmembrane (T) component of an energy-coupling factor (ECF) ABC-transporter complex. Unlike classic ABC transporters this ECF transporter provides the energy necessary to transport a number of different substrates.</text>
</comment>
<dbReference type="AlphaFoldDB" id="A0A6N7X3J4"/>
<evidence type="ECO:0000256" key="7">
    <source>
        <dbReference type="ARBA" id="ARBA00022989"/>
    </source>
</evidence>